<evidence type="ECO:0000256" key="8">
    <source>
        <dbReference type="ARBA" id="ARBA00022679"/>
    </source>
</evidence>
<keyword evidence="7 12" id="KW-0489">Methyltransferase</keyword>
<comment type="similarity">
    <text evidence="2 12">Belongs to the RNA methyltransferase RsmE family.</text>
</comment>
<proteinExistence type="inferred from homology"/>
<evidence type="ECO:0000256" key="9">
    <source>
        <dbReference type="ARBA" id="ARBA00022691"/>
    </source>
</evidence>
<comment type="catalytic activity">
    <reaction evidence="11 12">
        <text>uridine(1498) in 16S rRNA + S-adenosyl-L-methionine = N(3)-methyluridine(1498) in 16S rRNA + S-adenosyl-L-homocysteine + H(+)</text>
        <dbReference type="Rhea" id="RHEA:42920"/>
        <dbReference type="Rhea" id="RHEA-COMP:10283"/>
        <dbReference type="Rhea" id="RHEA-COMP:10284"/>
        <dbReference type="ChEBI" id="CHEBI:15378"/>
        <dbReference type="ChEBI" id="CHEBI:57856"/>
        <dbReference type="ChEBI" id="CHEBI:59789"/>
        <dbReference type="ChEBI" id="CHEBI:65315"/>
        <dbReference type="ChEBI" id="CHEBI:74502"/>
        <dbReference type="EC" id="2.1.1.193"/>
    </reaction>
</comment>
<dbReference type="InterPro" id="IPR029026">
    <property type="entry name" value="tRNA_m1G_MTases_N"/>
</dbReference>
<dbReference type="NCBIfam" id="NF008696">
    <property type="entry name" value="PRK11713.3-5"/>
    <property type="match status" value="1"/>
</dbReference>
<dbReference type="SUPFAM" id="SSF88697">
    <property type="entry name" value="PUA domain-like"/>
    <property type="match status" value="1"/>
</dbReference>
<dbReference type="PIRSF" id="PIRSF015601">
    <property type="entry name" value="MTase_slr0722"/>
    <property type="match status" value="1"/>
</dbReference>
<sequence length="252" mass="27397">MASYDFNAPRLFIGSPLAQGARVSLDRAQANYLLNVLRLKAEDAVLVFNGKDGEWKATLAVEGRKAADLVCVERTRAQSAPLDLIYAFAPLKHARLDYMVQKAVEMGAGSLQPILTRRTQSTRVNLERMRSNAIEAAEQCGILCLPEVREEIGFDKFIKGLEGDRIVVFCDEDAPVANPVEALKKAGVEGWNHAAKFAVVVGPEGGFVDQERALAAAHERCIRVSLGPRILRADTAAVAALTVVQSVLGDWI</sequence>
<dbReference type="Gene3D" id="3.40.1280.10">
    <property type="match status" value="1"/>
</dbReference>
<accession>A0ABS7VM35</accession>
<keyword evidence="8 12" id="KW-0808">Transferase</keyword>
<evidence type="ECO:0000256" key="12">
    <source>
        <dbReference type="PIRNR" id="PIRNR015601"/>
    </source>
</evidence>
<dbReference type="EC" id="2.1.1.193" evidence="3 12"/>
<comment type="function">
    <text evidence="10 12">Specifically methylates the N3 position of the uracil ring of uridine 1498 (m3U1498) in 16S rRNA. Acts on the fully assembled 30S ribosomal subunit.</text>
</comment>
<keyword evidence="9 12" id="KW-0949">S-adenosyl-L-methionine</keyword>
<evidence type="ECO:0000313" key="15">
    <source>
        <dbReference type="EMBL" id="MBZ6076072.1"/>
    </source>
</evidence>
<protein>
    <recommendedName>
        <fullName evidence="4 12">Ribosomal RNA small subunit methyltransferase E</fullName>
        <ecNumber evidence="3 12">2.1.1.193</ecNumber>
    </recommendedName>
</protein>
<dbReference type="InterPro" id="IPR029028">
    <property type="entry name" value="Alpha/beta_knot_MTases"/>
</dbReference>
<dbReference type="Pfam" id="PF20260">
    <property type="entry name" value="PUA_4"/>
    <property type="match status" value="1"/>
</dbReference>
<dbReference type="GO" id="GO:0032259">
    <property type="term" value="P:methylation"/>
    <property type="evidence" value="ECO:0007669"/>
    <property type="project" value="UniProtKB-KW"/>
</dbReference>
<keyword evidence="6 12" id="KW-0698">rRNA processing</keyword>
<evidence type="ECO:0000256" key="10">
    <source>
        <dbReference type="ARBA" id="ARBA00025699"/>
    </source>
</evidence>
<evidence type="ECO:0000256" key="5">
    <source>
        <dbReference type="ARBA" id="ARBA00022490"/>
    </source>
</evidence>
<evidence type="ECO:0000313" key="16">
    <source>
        <dbReference type="Proteomes" id="UP000704176"/>
    </source>
</evidence>
<dbReference type="Proteomes" id="UP000704176">
    <property type="component" value="Unassembled WGS sequence"/>
</dbReference>
<comment type="caution">
    <text evidence="15">The sequence shown here is derived from an EMBL/GenBank/DDBJ whole genome shotgun (WGS) entry which is preliminary data.</text>
</comment>
<evidence type="ECO:0000256" key="3">
    <source>
        <dbReference type="ARBA" id="ARBA00012328"/>
    </source>
</evidence>
<feature type="domain" description="Ribosomal RNA small subunit methyltransferase E PUA-like" evidence="14">
    <location>
        <begin position="25"/>
        <end position="69"/>
    </location>
</feature>
<evidence type="ECO:0000259" key="13">
    <source>
        <dbReference type="Pfam" id="PF04452"/>
    </source>
</evidence>
<evidence type="ECO:0000256" key="2">
    <source>
        <dbReference type="ARBA" id="ARBA00005528"/>
    </source>
</evidence>
<dbReference type="InterPro" id="IPR046887">
    <property type="entry name" value="RsmE_PUA-like"/>
</dbReference>
<evidence type="ECO:0000256" key="6">
    <source>
        <dbReference type="ARBA" id="ARBA00022552"/>
    </source>
</evidence>
<comment type="subcellular location">
    <subcellularLocation>
        <location evidence="1 12">Cytoplasm</location>
    </subcellularLocation>
</comment>
<keyword evidence="16" id="KW-1185">Reference proteome</keyword>
<dbReference type="PANTHER" id="PTHR30027">
    <property type="entry name" value="RIBOSOMAL RNA SMALL SUBUNIT METHYLTRANSFERASE E"/>
    <property type="match status" value="1"/>
</dbReference>
<keyword evidence="5 12" id="KW-0963">Cytoplasm</keyword>
<dbReference type="SUPFAM" id="SSF75217">
    <property type="entry name" value="alpha/beta knot"/>
    <property type="match status" value="1"/>
</dbReference>
<dbReference type="NCBIfam" id="TIGR00046">
    <property type="entry name" value="RsmE family RNA methyltransferase"/>
    <property type="match status" value="1"/>
</dbReference>
<organism evidence="15 16">
    <name type="scientific">Microvirga puerhi</name>
    <dbReference type="NCBI Taxonomy" id="2876078"/>
    <lineage>
        <taxon>Bacteria</taxon>
        <taxon>Pseudomonadati</taxon>
        <taxon>Pseudomonadota</taxon>
        <taxon>Alphaproteobacteria</taxon>
        <taxon>Hyphomicrobiales</taxon>
        <taxon>Methylobacteriaceae</taxon>
        <taxon>Microvirga</taxon>
    </lineage>
</organism>
<evidence type="ECO:0000256" key="11">
    <source>
        <dbReference type="ARBA" id="ARBA00047944"/>
    </source>
</evidence>
<dbReference type="EMBL" id="JAIRBM010000004">
    <property type="protein sequence ID" value="MBZ6076072.1"/>
    <property type="molecule type" value="Genomic_DNA"/>
</dbReference>
<feature type="domain" description="Ribosomal RNA small subunit methyltransferase E methyltransferase" evidence="13">
    <location>
        <begin position="80"/>
        <end position="245"/>
    </location>
</feature>
<reference evidence="15 16" key="1">
    <citation type="submission" date="2021-09" db="EMBL/GenBank/DDBJ databases">
        <title>The complete genome sequence of a new microorganism.</title>
        <authorList>
            <person name="Zi Z."/>
        </authorList>
    </citation>
    <scope>NUCLEOTIDE SEQUENCE [LARGE SCALE GENOMIC DNA]</scope>
    <source>
        <strain evidence="15 16">WGZ8</strain>
    </source>
</reference>
<evidence type="ECO:0000259" key="14">
    <source>
        <dbReference type="Pfam" id="PF20260"/>
    </source>
</evidence>
<dbReference type="GO" id="GO:0008168">
    <property type="term" value="F:methyltransferase activity"/>
    <property type="evidence" value="ECO:0007669"/>
    <property type="project" value="UniProtKB-KW"/>
</dbReference>
<dbReference type="Gene3D" id="2.40.240.20">
    <property type="entry name" value="Hypothetical PUA domain-like, domain 1"/>
    <property type="match status" value="1"/>
</dbReference>
<evidence type="ECO:0000256" key="7">
    <source>
        <dbReference type="ARBA" id="ARBA00022603"/>
    </source>
</evidence>
<evidence type="ECO:0000256" key="1">
    <source>
        <dbReference type="ARBA" id="ARBA00004496"/>
    </source>
</evidence>
<name>A0ABS7VM35_9HYPH</name>
<dbReference type="RefSeq" id="WP_224312385.1">
    <property type="nucleotide sequence ID" value="NZ_JAIRBM010000004.1"/>
</dbReference>
<evidence type="ECO:0000256" key="4">
    <source>
        <dbReference type="ARBA" id="ARBA00013673"/>
    </source>
</evidence>
<dbReference type="CDD" id="cd18084">
    <property type="entry name" value="RsmE-like"/>
    <property type="match status" value="1"/>
</dbReference>
<dbReference type="InterPro" id="IPR006700">
    <property type="entry name" value="RsmE"/>
</dbReference>
<dbReference type="Pfam" id="PF04452">
    <property type="entry name" value="Methyltrans_RNA"/>
    <property type="match status" value="1"/>
</dbReference>
<dbReference type="InterPro" id="IPR046886">
    <property type="entry name" value="RsmE_MTase_dom"/>
</dbReference>
<gene>
    <name evidence="15" type="ORF">K9B37_07185</name>
</gene>
<dbReference type="InterPro" id="IPR015947">
    <property type="entry name" value="PUA-like_sf"/>
</dbReference>
<dbReference type="PANTHER" id="PTHR30027:SF3">
    <property type="entry name" value="16S RRNA (URACIL(1498)-N(3))-METHYLTRANSFERASE"/>
    <property type="match status" value="1"/>
</dbReference>